<dbReference type="Gene3D" id="3.15.10.30">
    <property type="entry name" value="Haemolymph juvenile hormone binding protein"/>
    <property type="match status" value="1"/>
</dbReference>
<dbReference type="GO" id="GO:0005615">
    <property type="term" value="C:extracellular space"/>
    <property type="evidence" value="ECO:0007669"/>
    <property type="project" value="TreeGrafter"/>
</dbReference>
<protein>
    <submittedName>
        <fullName evidence="3">Circadian clock-controlled protein-like</fullName>
    </submittedName>
</protein>
<reference evidence="3" key="1">
    <citation type="submission" date="2025-08" db="UniProtKB">
        <authorList>
            <consortium name="RefSeq"/>
        </authorList>
    </citation>
    <scope>IDENTIFICATION</scope>
</reference>
<dbReference type="GeneID" id="113505870"/>
<dbReference type="KEGG" id="tnl:113505870"/>
<evidence type="ECO:0000313" key="3">
    <source>
        <dbReference type="RefSeq" id="XP_026744519.1"/>
    </source>
</evidence>
<dbReference type="PANTHER" id="PTHR11008:SF32">
    <property type="entry name" value="CIRCADIAN CLOCK-CONTROLLED PROTEIN DAYWAKE-RELATED"/>
    <property type="match status" value="1"/>
</dbReference>
<feature type="signal peptide" evidence="1">
    <location>
        <begin position="1"/>
        <end position="20"/>
    </location>
</feature>
<dbReference type="InParanoid" id="A0A7E5WVG3"/>
<organism evidence="2 3">
    <name type="scientific">Trichoplusia ni</name>
    <name type="common">Cabbage looper</name>
    <dbReference type="NCBI Taxonomy" id="7111"/>
    <lineage>
        <taxon>Eukaryota</taxon>
        <taxon>Metazoa</taxon>
        <taxon>Ecdysozoa</taxon>
        <taxon>Arthropoda</taxon>
        <taxon>Hexapoda</taxon>
        <taxon>Insecta</taxon>
        <taxon>Pterygota</taxon>
        <taxon>Neoptera</taxon>
        <taxon>Endopterygota</taxon>
        <taxon>Lepidoptera</taxon>
        <taxon>Glossata</taxon>
        <taxon>Ditrysia</taxon>
        <taxon>Noctuoidea</taxon>
        <taxon>Noctuidae</taxon>
        <taxon>Plusiinae</taxon>
        <taxon>Trichoplusia</taxon>
    </lineage>
</organism>
<dbReference type="InterPro" id="IPR038606">
    <property type="entry name" value="To_sf"/>
</dbReference>
<dbReference type="OrthoDB" id="6591956at2759"/>
<feature type="chain" id="PRO_5028951387" evidence="1">
    <location>
        <begin position="21"/>
        <end position="242"/>
    </location>
</feature>
<dbReference type="PANTHER" id="PTHR11008">
    <property type="entry name" value="PROTEIN TAKEOUT-LIKE PROTEIN"/>
    <property type="match status" value="1"/>
</dbReference>
<dbReference type="SMART" id="SM00700">
    <property type="entry name" value="JHBP"/>
    <property type="match status" value="1"/>
</dbReference>
<proteinExistence type="predicted"/>
<dbReference type="Pfam" id="PF06585">
    <property type="entry name" value="JHBP"/>
    <property type="match status" value="1"/>
</dbReference>
<gene>
    <name evidence="3" type="primary">LOC113505870</name>
</gene>
<dbReference type="AlphaFoldDB" id="A0A7E5WVG3"/>
<evidence type="ECO:0000313" key="2">
    <source>
        <dbReference type="Proteomes" id="UP000322000"/>
    </source>
</evidence>
<sequence length="242" mass="26581">MFKLQCLLLCVCYLATVSIAGLVPFIDKCKWDDKACLLASSQKAVPYVAAGLSDLGMPPLDPVHLSKVVYNEGGLAITFEDMTLTGPAQCKIKKVERNIANDMLFLEAECPIEVRGTYTASGKILVLPIEGHGPFTVKTNNLLISLKVALKYVDGQDGVKHWQVGKPDYSFDFKEKASLIFENLFNGDKEKSDAIHAIFEENWKDLVMTIGKGIMNNAIDTVVSTIGDFATKVPTSELELPY</sequence>
<name>A0A7E5WVG3_TRINI</name>
<accession>A0A7E5WVG3</accession>
<dbReference type="Proteomes" id="UP000322000">
    <property type="component" value="Chromosome 27"/>
</dbReference>
<dbReference type="InterPro" id="IPR010562">
    <property type="entry name" value="Haemolymph_juvenile_hormone-bd"/>
</dbReference>
<evidence type="ECO:0000256" key="1">
    <source>
        <dbReference type="SAM" id="SignalP"/>
    </source>
</evidence>
<keyword evidence="2" id="KW-1185">Reference proteome</keyword>
<dbReference type="RefSeq" id="XP_026744519.1">
    <property type="nucleotide sequence ID" value="XM_026888718.1"/>
</dbReference>
<keyword evidence="1" id="KW-0732">Signal</keyword>